<accession>A0A8C7WRI9</accession>
<keyword evidence="4" id="KW-1185">Reference proteome</keyword>
<feature type="compositionally biased region" description="Basic residues" evidence="1">
    <location>
        <begin position="151"/>
        <end position="160"/>
    </location>
</feature>
<dbReference type="Ensembl" id="ENSOSIT00000002437.1">
    <property type="protein sequence ID" value="ENSOSIP00000002282.1"/>
    <property type="gene ID" value="ENSOSIG00000001251.1"/>
</dbReference>
<organism evidence="3 4">
    <name type="scientific">Oryzias sinensis</name>
    <name type="common">Chinese medaka</name>
    <dbReference type="NCBI Taxonomy" id="183150"/>
    <lineage>
        <taxon>Eukaryota</taxon>
        <taxon>Metazoa</taxon>
        <taxon>Chordata</taxon>
        <taxon>Craniata</taxon>
        <taxon>Vertebrata</taxon>
        <taxon>Euteleostomi</taxon>
        <taxon>Actinopterygii</taxon>
        <taxon>Neopterygii</taxon>
        <taxon>Teleostei</taxon>
        <taxon>Neoteleostei</taxon>
        <taxon>Acanthomorphata</taxon>
        <taxon>Ovalentaria</taxon>
        <taxon>Atherinomorphae</taxon>
        <taxon>Beloniformes</taxon>
        <taxon>Adrianichthyidae</taxon>
        <taxon>Oryziinae</taxon>
        <taxon>Oryzias</taxon>
    </lineage>
</organism>
<dbReference type="GeneTree" id="ENSGT00940000159958"/>
<dbReference type="GO" id="GO:0048484">
    <property type="term" value="P:enteric nervous system development"/>
    <property type="evidence" value="ECO:0007669"/>
    <property type="project" value="Ensembl"/>
</dbReference>
<protein>
    <submittedName>
        <fullName evidence="3">Paired like homeobox 2Bb</fullName>
    </submittedName>
</protein>
<reference evidence="3" key="2">
    <citation type="submission" date="2025-09" db="UniProtKB">
        <authorList>
            <consortium name="Ensembl"/>
        </authorList>
    </citation>
    <scope>IDENTIFICATION</scope>
</reference>
<dbReference type="AlphaFoldDB" id="A0A8C7WRI9"/>
<sequence>MYKMEYSYLNSSAYESCMAGMDTSSLASAYADFSSCSQASGFQYNPIRTTFGATSGCPSLTPGSCSLGTLRDHQSSPYAAGVVPKPPRQIPQAGARSCSGRRGRQVQLWKEVRLQGRRQQRRQNNRPRQHRRTGTEPGPHLQLRRAEPHHRTSQHHRKRTGGASKNLRFHWHGSDSTEPRLGHSTWYHHIHPGLFGGALRKRTVVFAKTERGQSDASEDQHVLMPRHITEGETQTHFLPSPETEKAIAQVTLRGNKATSEKDQYVYFIFCLAMVLVINSFPVKIFHHSESCCHKNKVHFSLKSQCFLFSPR</sequence>
<feature type="transmembrane region" description="Helical" evidence="2">
    <location>
        <begin position="264"/>
        <end position="285"/>
    </location>
</feature>
<keyword evidence="2" id="KW-1133">Transmembrane helix</keyword>
<keyword evidence="2" id="KW-0472">Membrane</keyword>
<evidence type="ECO:0000313" key="4">
    <source>
        <dbReference type="Proteomes" id="UP000694383"/>
    </source>
</evidence>
<dbReference type="Proteomes" id="UP000694383">
    <property type="component" value="Unplaced"/>
</dbReference>
<evidence type="ECO:0000256" key="2">
    <source>
        <dbReference type="SAM" id="Phobius"/>
    </source>
</evidence>
<keyword evidence="2" id="KW-0812">Transmembrane</keyword>
<name>A0A8C7WRI9_9TELE</name>
<reference evidence="3" key="1">
    <citation type="submission" date="2025-08" db="UniProtKB">
        <authorList>
            <consortium name="Ensembl"/>
        </authorList>
    </citation>
    <scope>IDENTIFICATION</scope>
</reference>
<dbReference type="GO" id="GO:0007409">
    <property type="term" value="P:axonogenesis"/>
    <property type="evidence" value="ECO:0007669"/>
    <property type="project" value="Ensembl"/>
</dbReference>
<feature type="compositionally biased region" description="Basic residues" evidence="1">
    <location>
        <begin position="115"/>
        <end position="132"/>
    </location>
</feature>
<dbReference type="GO" id="GO:0061549">
    <property type="term" value="P:sympathetic ganglion development"/>
    <property type="evidence" value="ECO:0007669"/>
    <property type="project" value="Ensembl"/>
</dbReference>
<evidence type="ECO:0000313" key="3">
    <source>
        <dbReference type="Ensembl" id="ENSOSIP00000002282.1"/>
    </source>
</evidence>
<feature type="region of interest" description="Disordered" evidence="1">
    <location>
        <begin position="76"/>
        <end position="169"/>
    </location>
</feature>
<proteinExistence type="predicted"/>
<evidence type="ECO:0000256" key="1">
    <source>
        <dbReference type="SAM" id="MobiDB-lite"/>
    </source>
</evidence>